<comment type="caution">
    <text evidence="2">The sequence shown here is derived from an EMBL/GenBank/DDBJ whole genome shotgun (WGS) entry which is preliminary data.</text>
</comment>
<organism evidence="2 3">
    <name type="scientific">Acinetobacter higginsii</name>
    <dbReference type="NCBI Taxonomy" id="70347"/>
    <lineage>
        <taxon>Bacteria</taxon>
        <taxon>Pseudomonadati</taxon>
        <taxon>Pseudomonadota</taxon>
        <taxon>Gammaproteobacteria</taxon>
        <taxon>Moraxellales</taxon>
        <taxon>Moraxellaceae</taxon>
        <taxon>Acinetobacter</taxon>
    </lineage>
</organism>
<feature type="transmembrane region" description="Helical" evidence="1">
    <location>
        <begin position="26"/>
        <end position="52"/>
    </location>
</feature>
<protein>
    <recommendedName>
        <fullName evidence="4">WbuO protein</fullName>
    </recommendedName>
</protein>
<keyword evidence="1" id="KW-0472">Membrane</keyword>
<accession>N8XSU8</accession>
<feature type="transmembrane region" description="Helical" evidence="1">
    <location>
        <begin position="120"/>
        <end position="137"/>
    </location>
</feature>
<name>N8XSU8_9GAMM</name>
<evidence type="ECO:0000313" key="2">
    <source>
        <dbReference type="EMBL" id="ENV10513.1"/>
    </source>
</evidence>
<sequence>MFFLFVPFFYTFHTRLKTNFSKVAWFFTYVIPVLICCYYFNLDLFFSILLIFSIYSSYEVGYIYNDCEVVKREINPTLRLSASERKFYEENKIAVYGIRTIFLALILLCVFSFYQSFFSSTSLVVFFIFLTYLVYNNIRNNLNLPLYSFLVFLRYFAFFPFLLWDANLAILLFLVYPLCAFIEFSKKERFLTSKFIKIDNIDKFRVFYYALLLLCSLFLYFTSNQYFLILFILSFYFFSYRLLSFLFLSKKVRGVE</sequence>
<dbReference type="Proteomes" id="UP000013209">
    <property type="component" value="Unassembled WGS sequence"/>
</dbReference>
<dbReference type="EMBL" id="APPH01000004">
    <property type="protein sequence ID" value="ENV10513.1"/>
    <property type="molecule type" value="Genomic_DNA"/>
</dbReference>
<feature type="transmembrane region" description="Helical" evidence="1">
    <location>
        <begin position="206"/>
        <end position="222"/>
    </location>
</feature>
<dbReference type="HOGENOM" id="CLU_085356_0_0_6"/>
<proteinExistence type="predicted"/>
<dbReference type="AlphaFoldDB" id="N8XSU8"/>
<feature type="transmembrane region" description="Helical" evidence="1">
    <location>
        <begin position="93"/>
        <end position="114"/>
    </location>
</feature>
<dbReference type="eggNOG" id="ENOG50331EW">
    <property type="taxonomic scope" value="Bacteria"/>
</dbReference>
<keyword evidence="1" id="KW-1133">Transmembrane helix</keyword>
<evidence type="ECO:0000256" key="1">
    <source>
        <dbReference type="SAM" id="Phobius"/>
    </source>
</evidence>
<feature type="transmembrane region" description="Helical" evidence="1">
    <location>
        <begin position="168"/>
        <end position="185"/>
    </location>
</feature>
<dbReference type="STRING" id="1144672.F966_00277"/>
<dbReference type="PATRIC" id="fig|1144672.3.peg.270"/>
<evidence type="ECO:0008006" key="4">
    <source>
        <dbReference type="Google" id="ProtNLM"/>
    </source>
</evidence>
<evidence type="ECO:0000313" key="3">
    <source>
        <dbReference type="Proteomes" id="UP000013209"/>
    </source>
</evidence>
<feature type="transmembrane region" description="Helical" evidence="1">
    <location>
        <begin position="228"/>
        <end position="248"/>
    </location>
</feature>
<gene>
    <name evidence="2" type="ORF">F966_00277</name>
</gene>
<feature type="transmembrane region" description="Helical" evidence="1">
    <location>
        <begin position="144"/>
        <end position="162"/>
    </location>
</feature>
<reference evidence="2 3" key="1">
    <citation type="submission" date="2013-02" db="EMBL/GenBank/DDBJ databases">
        <title>The Genome Sequence of Acinetobacter sp. CIP 56.2.</title>
        <authorList>
            <consortium name="The Broad Institute Genome Sequencing Platform"/>
            <consortium name="The Broad Institute Genome Sequencing Center for Infectious Disease"/>
            <person name="Cerqueira G."/>
            <person name="Feldgarden M."/>
            <person name="Courvalin P."/>
            <person name="Perichon B."/>
            <person name="Grillot-Courvalin C."/>
            <person name="Clermont D."/>
            <person name="Rocha E."/>
            <person name="Yoon E.-J."/>
            <person name="Nemec A."/>
            <person name="Walker B."/>
            <person name="Young S.K."/>
            <person name="Zeng Q."/>
            <person name="Gargeya S."/>
            <person name="Fitzgerald M."/>
            <person name="Haas B."/>
            <person name="Abouelleil A."/>
            <person name="Alvarado L."/>
            <person name="Arachchi H.M."/>
            <person name="Berlin A.M."/>
            <person name="Chapman S.B."/>
            <person name="Dewar J."/>
            <person name="Goldberg J."/>
            <person name="Griggs A."/>
            <person name="Gujja S."/>
            <person name="Hansen M."/>
            <person name="Howarth C."/>
            <person name="Imamovic A."/>
            <person name="Larimer J."/>
            <person name="McCowan C."/>
            <person name="Murphy C."/>
            <person name="Neiman D."/>
            <person name="Pearson M."/>
            <person name="Priest M."/>
            <person name="Roberts A."/>
            <person name="Saif S."/>
            <person name="Shea T."/>
            <person name="Sisk P."/>
            <person name="Sykes S."/>
            <person name="Wortman J."/>
            <person name="Nusbaum C."/>
            <person name="Birren B."/>
        </authorList>
    </citation>
    <scope>NUCLEOTIDE SEQUENCE [LARGE SCALE GENOMIC DNA]</scope>
    <source>
        <strain evidence="2 3">CIP 56.2</strain>
    </source>
</reference>
<keyword evidence="1" id="KW-0812">Transmembrane</keyword>